<sequence length="346" mass="39226">MSKPNVLVIGMGGVGTVAALTLEKNGAVEVSVIIRNQDEEFQKEGFTVDSVVFGDIKYKPQSIFKSIEEAASSGKLFDYIVVCTKNLPDSNHPVVKLIQPVVSDQSTIILTQNGLDIEVPILEKFPNNLVISGIELVGSSKYGNTVTQVSVDEVHLGIFKKNNIPMDIAKDKLMTYIKAYERDDNVVVIDEDVELNRWYKLCYNAVFNTTCAILDSDVSRVHIARGNKIFNKILNEIVKIADSEGYKLEKDRVDYIFHKSDGLFYHPSMQIDKEKNQLMEIEVIVGNPLRIAEKNGIETPYLSMVYDLLKVLQFRIKEKLGHFNINESDFRYVRPDDAPEYFLQQY</sequence>
<organism evidence="1 2">
    <name type="scientific">[Candida] jaroonii</name>
    <dbReference type="NCBI Taxonomy" id="467808"/>
    <lineage>
        <taxon>Eukaryota</taxon>
        <taxon>Fungi</taxon>
        <taxon>Dikarya</taxon>
        <taxon>Ascomycota</taxon>
        <taxon>Saccharomycotina</taxon>
        <taxon>Pichiomycetes</taxon>
        <taxon>Debaryomycetaceae</taxon>
        <taxon>Yamadazyma</taxon>
    </lineage>
</organism>
<accession>A0ACA9Y7P8</accession>
<dbReference type="EMBL" id="CALSDN010000004">
    <property type="protein sequence ID" value="CAH6720734.1"/>
    <property type="molecule type" value="Genomic_DNA"/>
</dbReference>
<dbReference type="Proteomes" id="UP001152531">
    <property type="component" value="Unassembled WGS sequence"/>
</dbReference>
<gene>
    <name evidence="1" type="ORF">CLIB1444_04S06700</name>
</gene>
<evidence type="ECO:0000313" key="2">
    <source>
        <dbReference type="Proteomes" id="UP001152531"/>
    </source>
</evidence>
<proteinExistence type="predicted"/>
<protein>
    <submittedName>
        <fullName evidence="1">Uncharacterized protein</fullName>
    </submittedName>
</protein>
<name>A0ACA9Y7P8_9ASCO</name>
<comment type="caution">
    <text evidence="1">The sequence shown here is derived from an EMBL/GenBank/DDBJ whole genome shotgun (WGS) entry which is preliminary data.</text>
</comment>
<evidence type="ECO:0000313" key="1">
    <source>
        <dbReference type="EMBL" id="CAH6720734.1"/>
    </source>
</evidence>
<keyword evidence="2" id="KW-1185">Reference proteome</keyword>
<reference evidence="1" key="1">
    <citation type="submission" date="2022-06" db="EMBL/GenBank/DDBJ databases">
        <authorList>
            <person name="Legras J.-L."/>
            <person name="Devillers H."/>
            <person name="Grondin C."/>
        </authorList>
    </citation>
    <scope>NUCLEOTIDE SEQUENCE</scope>
    <source>
        <strain evidence="1">CLIB 1444</strain>
    </source>
</reference>